<dbReference type="SUPFAM" id="SSF53335">
    <property type="entry name" value="S-adenosyl-L-methionine-dependent methyltransferases"/>
    <property type="match status" value="1"/>
</dbReference>
<dbReference type="GO" id="GO:0046872">
    <property type="term" value="F:metal ion binding"/>
    <property type="evidence" value="ECO:0007669"/>
    <property type="project" value="UniProtKB-KW"/>
</dbReference>
<evidence type="ECO:0000256" key="4">
    <source>
        <dbReference type="ARBA" id="ARBA00022842"/>
    </source>
</evidence>
<dbReference type="GO" id="GO:0032259">
    <property type="term" value="P:methylation"/>
    <property type="evidence" value="ECO:0007669"/>
    <property type="project" value="UniProtKB-KW"/>
</dbReference>
<comment type="caution">
    <text evidence="5">The sequence shown here is derived from an EMBL/GenBank/DDBJ whole genome shotgun (WGS) entry which is preliminary data.</text>
</comment>
<accession>A0AAV0I6K8</accession>
<keyword evidence="4" id="KW-0460">Magnesium</keyword>
<dbReference type="EMBL" id="CAMGYJ010000003">
    <property type="protein sequence ID" value="CAI0392363.1"/>
    <property type="molecule type" value="Genomic_DNA"/>
</dbReference>
<dbReference type="InterPro" id="IPR042086">
    <property type="entry name" value="MeTrfase_capping"/>
</dbReference>
<organism evidence="5 6">
    <name type="scientific">Linum tenue</name>
    <dbReference type="NCBI Taxonomy" id="586396"/>
    <lineage>
        <taxon>Eukaryota</taxon>
        <taxon>Viridiplantae</taxon>
        <taxon>Streptophyta</taxon>
        <taxon>Embryophyta</taxon>
        <taxon>Tracheophyta</taxon>
        <taxon>Spermatophyta</taxon>
        <taxon>Magnoliopsida</taxon>
        <taxon>eudicotyledons</taxon>
        <taxon>Gunneridae</taxon>
        <taxon>Pentapetalae</taxon>
        <taxon>rosids</taxon>
        <taxon>fabids</taxon>
        <taxon>Malpighiales</taxon>
        <taxon>Linaceae</taxon>
        <taxon>Linum</taxon>
    </lineage>
</organism>
<proteinExistence type="predicted"/>
<evidence type="ECO:0000313" key="5">
    <source>
        <dbReference type="EMBL" id="CAI0392363.1"/>
    </source>
</evidence>
<evidence type="ECO:0000256" key="3">
    <source>
        <dbReference type="ARBA" id="ARBA00022723"/>
    </source>
</evidence>
<evidence type="ECO:0000256" key="1">
    <source>
        <dbReference type="ARBA" id="ARBA00022603"/>
    </source>
</evidence>
<dbReference type="Proteomes" id="UP001154282">
    <property type="component" value="Unassembled WGS sequence"/>
</dbReference>
<sequence length="369" mass="41322">MEVSVSHVLHMNGGTEDSSYAANSLLQRKVISMTRPIIEEAAVGLVSSSSFSGRHLAIADLGCASGPNTLFAMSELIKAVAKVSRELGHESPEFQVFLNDLPGNDFNSVFRSLHGFKEKMKRELRIESPMLFNGVPGSFYGKLFPSDSLHFIHSSYSLHWLSRVPPGLEEMNKGNISVGSSSPSSVLKAYYAQFQTDFSFFLSCRAQELVRGGRIVFTLLGRRSQSPSTMHYFYVHQLLSVVLNQMASEGLVDQGKLDSFNLPTYMPSPTEVESEVQKQGSFAIERLEVWESSWNPYDGEVNLPESRQDAGHNVARCIRAVMEPLLVRQFGPQRKLMDEIFMRYRVILSDWMAEEEANYVNVTVSLSKP</sequence>
<protein>
    <submittedName>
        <fullName evidence="5">Uncharacterized protein</fullName>
    </submittedName>
</protein>
<evidence type="ECO:0000313" key="6">
    <source>
        <dbReference type="Proteomes" id="UP001154282"/>
    </source>
</evidence>
<gene>
    <name evidence="5" type="ORF">LITE_LOCUS7515</name>
</gene>
<dbReference type="GO" id="GO:0008168">
    <property type="term" value="F:methyltransferase activity"/>
    <property type="evidence" value="ECO:0007669"/>
    <property type="project" value="UniProtKB-KW"/>
</dbReference>
<name>A0AAV0I6K8_9ROSI</name>
<dbReference type="Pfam" id="PF03492">
    <property type="entry name" value="Methyltransf_7"/>
    <property type="match status" value="1"/>
</dbReference>
<evidence type="ECO:0000256" key="2">
    <source>
        <dbReference type="ARBA" id="ARBA00022679"/>
    </source>
</evidence>
<keyword evidence="1" id="KW-0489">Methyltransferase</keyword>
<reference evidence="5" key="1">
    <citation type="submission" date="2022-08" db="EMBL/GenBank/DDBJ databases">
        <authorList>
            <person name="Gutierrez-Valencia J."/>
        </authorList>
    </citation>
    <scope>NUCLEOTIDE SEQUENCE</scope>
</reference>
<dbReference type="Gene3D" id="3.40.50.150">
    <property type="entry name" value="Vaccinia Virus protein VP39"/>
    <property type="match status" value="1"/>
</dbReference>
<dbReference type="Gene3D" id="1.10.1200.270">
    <property type="entry name" value="Methyltransferase, alpha-helical capping domain"/>
    <property type="match status" value="1"/>
</dbReference>
<dbReference type="InterPro" id="IPR005299">
    <property type="entry name" value="MeTrfase_7"/>
</dbReference>
<keyword evidence="2" id="KW-0808">Transferase</keyword>
<keyword evidence="6" id="KW-1185">Reference proteome</keyword>
<dbReference type="PANTHER" id="PTHR31009">
    <property type="entry name" value="S-ADENOSYL-L-METHIONINE:CARBOXYL METHYLTRANSFERASE FAMILY PROTEIN"/>
    <property type="match status" value="1"/>
</dbReference>
<dbReference type="AlphaFoldDB" id="A0AAV0I6K8"/>
<dbReference type="InterPro" id="IPR029063">
    <property type="entry name" value="SAM-dependent_MTases_sf"/>
</dbReference>
<keyword evidence="3" id="KW-0479">Metal-binding</keyword>